<dbReference type="Proteomes" id="UP000030641">
    <property type="component" value="Unassembled WGS sequence"/>
</dbReference>
<dbReference type="OrthoDB" id="4483229at2759"/>
<protein>
    <submittedName>
        <fullName evidence="1">Uncharacterized protein</fullName>
    </submittedName>
</protein>
<evidence type="ECO:0000313" key="2">
    <source>
        <dbReference type="Proteomes" id="UP000030641"/>
    </source>
</evidence>
<name>A0A074Y831_AURSE</name>
<dbReference type="GeneID" id="25364982"/>
<dbReference type="InParanoid" id="A0A074Y831"/>
<proteinExistence type="predicted"/>
<keyword evidence="2" id="KW-1185">Reference proteome</keyword>
<sequence length="139" mass="15778">MTRFLEDSGIAEDDDYPFGFIDSINQYYKPSELPIETDSNPNSPFINKSPRGCSELLLELCNDTKSEIIPYFINIMDGRTMRNDTVLLVEHIEDDFDTVRATFGPSAETIILYQTGHSGIEEDQDKAAEDKDNVFRGQN</sequence>
<evidence type="ECO:0000313" key="1">
    <source>
        <dbReference type="EMBL" id="KEQ90377.1"/>
    </source>
</evidence>
<organism evidence="1 2">
    <name type="scientific">Aureobasidium subglaciale (strain EXF-2481)</name>
    <name type="common">Aureobasidium pullulans var. subglaciale</name>
    <dbReference type="NCBI Taxonomy" id="1043005"/>
    <lineage>
        <taxon>Eukaryota</taxon>
        <taxon>Fungi</taxon>
        <taxon>Dikarya</taxon>
        <taxon>Ascomycota</taxon>
        <taxon>Pezizomycotina</taxon>
        <taxon>Dothideomycetes</taxon>
        <taxon>Dothideomycetidae</taxon>
        <taxon>Dothideales</taxon>
        <taxon>Saccotheciaceae</taxon>
        <taxon>Aureobasidium</taxon>
    </lineage>
</organism>
<reference evidence="1 2" key="1">
    <citation type="journal article" date="2014" name="BMC Genomics">
        <title>Genome sequencing of four Aureobasidium pullulans varieties: biotechnological potential, stress tolerance, and description of new species.</title>
        <authorList>
            <person name="Gostin Ar C."/>
            <person name="Ohm R.A."/>
            <person name="Kogej T."/>
            <person name="Sonjak S."/>
            <person name="Turk M."/>
            <person name="Zajc J."/>
            <person name="Zalar P."/>
            <person name="Grube M."/>
            <person name="Sun H."/>
            <person name="Han J."/>
            <person name="Sharma A."/>
            <person name="Chiniquy J."/>
            <person name="Ngan C.Y."/>
            <person name="Lipzen A."/>
            <person name="Barry K."/>
            <person name="Grigoriev I.V."/>
            <person name="Gunde-Cimerman N."/>
        </authorList>
    </citation>
    <scope>NUCLEOTIDE SEQUENCE [LARGE SCALE GENOMIC DNA]</scope>
    <source>
        <strain evidence="1 2">EXF-2481</strain>
    </source>
</reference>
<gene>
    <name evidence="1" type="ORF">AUEXF2481DRAFT_33998</name>
</gene>
<accession>A0A074Y831</accession>
<dbReference type="RefSeq" id="XP_013338860.1">
    <property type="nucleotide sequence ID" value="XM_013483406.1"/>
</dbReference>
<dbReference type="HOGENOM" id="CLU_108091_0_0_1"/>
<dbReference type="AlphaFoldDB" id="A0A074Y831"/>
<dbReference type="EMBL" id="KL584792">
    <property type="protein sequence ID" value="KEQ90377.1"/>
    <property type="molecule type" value="Genomic_DNA"/>
</dbReference>